<dbReference type="InterPro" id="IPR000477">
    <property type="entry name" value="RT_dom"/>
</dbReference>
<dbReference type="CDD" id="cd01650">
    <property type="entry name" value="RT_nLTR_like"/>
    <property type="match status" value="1"/>
</dbReference>
<dbReference type="SUPFAM" id="SSF56672">
    <property type="entry name" value="DNA/RNA polymerases"/>
    <property type="match status" value="1"/>
</dbReference>
<evidence type="ECO:0000259" key="1">
    <source>
        <dbReference type="PROSITE" id="PS50878"/>
    </source>
</evidence>
<organism evidence="2 3">
    <name type="scientific">Leptobrachium leishanense</name>
    <name type="common">Leishan spiny toad</name>
    <dbReference type="NCBI Taxonomy" id="445787"/>
    <lineage>
        <taxon>Eukaryota</taxon>
        <taxon>Metazoa</taxon>
        <taxon>Chordata</taxon>
        <taxon>Craniata</taxon>
        <taxon>Vertebrata</taxon>
        <taxon>Euteleostomi</taxon>
        <taxon>Amphibia</taxon>
        <taxon>Batrachia</taxon>
        <taxon>Anura</taxon>
        <taxon>Pelobatoidea</taxon>
        <taxon>Megophryidae</taxon>
        <taxon>Leptobrachium</taxon>
    </lineage>
</organism>
<dbReference type="AlphaFoldDB" id="A0A8C5MWK9"/>
<dbReference type="OrthoDB" id="6781486at2759"/>
<sequence>MPPETGDVFVKGTIGGSPYTFANVYLPNTKQHIYLAKTLRLLEDFTVGVLVLGGDFNIPMVPKEDSSSSQHRTPRRVLARIHHSLQALRLIDAWRALNPSARDYTYFSSVHRTYSRLDYFFVPQYDLPLIRDAKIQATTWSDHAPVVLTVSSPLLRPRDRSWQLNTSLLSDPELVRVVEDNLASFFEIHKASEVPLPTVWESHKAVIRGQLISLASRKRKTQRAEIASLYSSIRALELEHQASGDDAGTYARLLQARTQLANALNPSIHHAILRTKCYFALHEDKPGRLLACLLKKRRRQNYIPKIRTSPDTESSDPNLIARAFRDFYSSLYHSAEEPGPLTASRITEYLETRTPHRLTSEQQEPLRSPINTEEIAAALKRQKPGKAPGPDGLPSIYYKRFGPQLIPHMAGVFNALLTAETFHPHSLSATIVVIPKEGKDPLSCASYRPISLLNSDLKIFATILAQRLAHVAPLLVRRDQVGFIPNREARDGTIRTLNVIHAVLASETPTLLLSTDAEKAFDRVSWPFLFAALKAMHIPPEFLRWTAALYQAPNARVRVNGVMSDTFQIRNGTRQGCPLSPLLFALYLEPLLESIRLNASITGLKGRSAVHKVSAYADDLLFYVTNPLASLPEVVKEFQTYGALSNLKLNMDKSEILNINVRGVAERVLRRMHPFVWCTSKMKYLGIWLTNSPLTLFRENLLPLWSEITRNLSEWNTLRVSWMGKISILKMNVLPRLLYLFQTLLIRVPLSFLWEAQSDCSRFIWNTSRARISSSTLFRPKTTGGLAVPDLRQYYQSTHLLRVVEWTTGGRHALWQDLEMEATPHPTGVIAWMAPDSRSPMARRHPFVGATLQVWRSAVRQHALSSYPSPMLPLVNNPDFTPGVTPRIRSRLMGPVAPRALHFILGGELHAPWDGTEQNASLPPWNALISPKFPTTS</sequence>
<accession>A0A8C5MWK9</accession>
<dbReference type="PANTHER" id="PTHR31635">
    <property type="entry name" value="REVERSE TRANSCRIPTASE DOMAIN-CONTAINING PROTEIN-RELATED"/>
    <property type="match status" value="1"/>
</dbReference>
<proteinExistence type="predicted"/>
<reference evidence="2" key="1">
    <citation type="submission" date="2025-08" db="UniProtKB">
        <authorList>
            <consortium name="Ensembl"/>
        </authorList>
    </citation>
    <scope>IDENTIFICATION</scope>
</reference>
<keyword evidence="3" id="KW-1185">Reference proteome</keyword>
<dbReference type="Gene3D" id="3.60.10.10">
    <property type="entry name" value="Endonuclease/exonuclease/phosphatase"/>
    <property type="match status" value="1"/>
</dbReference>
<reference evidence="2" key="2">
    <citation type="submission" date="2025-09" db="UniProtKB">
        <authorList>
            <consortium name="Ensembl"/>
        </authorList>
    </citation>
    <scope>IDENTIFICATION</scope>
</reference>
<dbReference type="Proteomes" id="UP000694569">
    <property type="component" value="Unplaced"/>
</dbReference>
<dbReference type="SUPFAM" id="SSF56219">
    <property type="entry name" value="DNase I-like"/>
    <property type="match status" value="1"/>
</dbReference>
<dbReference type="Pfam" id="PF00078">
    <property type="entry name" value="RVT_1"/>
    <property type="match status" value="1"/>
</dbReference>
<dbReference type="GeneTree" id="ENSGT00940000165023"/>
<dbReference type="InterPro" id="IPR043502">
    <property type="entry name" value="DNA/RNA_pol_sf"/>
</dbReference>
<dbReference type="PANTHER" id="PTHR31635:SF196">
    <property type="entry name" value="REVERSE TRANSCRIPTASE DOMAIN-CONTAINING PROTEIN-RELATED"/>
    <property type="match status" value="1"/>
</dbReference>
<dbReference type="InterPro" id="IPR036691">
    <property type="entry name" value="Endo/exonu/phosph_ase_sf"/>
</dbReference>
<evidence type="ECO:0000313" key="3">
    <source>
        <dbReference type="Proteomes" id="UP000694569"/>
    </source>
</evidence>
<evidence type="ECO:0000313" key="2">
    <source>
        <dbReference type="Ensembl" id="ENSLLEP00000020759.1"/>
    </source>
</evidence>
<name>A0A8C5MWK9_9ANUR</name>
<protein>
    <recommendedName>
        <fullName evidence="1">Reverse transcriptase domain-containing protein</fullName>
    </recommendedName>
</protein>
<feature type="domain" description="Reverse transcriptase" evidence="1">
    <location>
        <begin position="415"/>
        <end position="689"/>
    </location>
</feature>
<dbReference type="PROSITE" id="PS50878">
    <property type="entry name" value="RT_POL"/>
    <property type="match status" value="1"/>
</dbReference>
<dbReference type="Ensembl" id="ENSLLET00000021572.1">
    <property type="protein sequence ID" value="ENSLLEP00000020759.1"/>
    <property type="gene ID" value="ENSLLEG00000013160.1"/>
</dbReference>